<dbReference type="RefSeq" id="WP_083578223.1">
    <property type="nucleotide sequence ID" value="NZ_FQZE01000017.1"/>
</dbReference>
<dbReference type="PIRSF" id="PIRSF028784">
    <property type="entry name" value="MrpF"/>
    <property type="match status" value="1"/>
</dbReference>
<dbReference type="GO" id="GO:0015385">
    <property type="term" value="F:sodium:proton antiporter activity"/>
    <property type="evidence" value="ECO:0007669"/>
    <property type="project" value="TreeGrafter"/>
</dbReference>
<keyword evidence="8" id="KW-0406">Ion transport</keyword>
<organism evidence="10 11">
    <name type="scientific">Tangfeifania diversioriginum</name>
    <dbReference type="NCBI Taxonomy" id="1168035"/>
    <lineage>
        <taxon>Bacteria</taxon>
        <taxon>Pseudomonadati</taxon>
        <taxon>Bacteroidota</taxon>
        <taxon>Bacteroidia</taxon>
        <taxon>Marinilabiliales</taxon>
        <taxon>Prolixibacteraceae</taxon>
        <taxon>Tangfeifania</taxon>
    </lineage>
</organism>
<keyword evidence="4 8" id="KW-1003">Cell membrane</keyword>
<proteinExistence type="inferred from homology"/>
<dbReference type="STRING" id="1168035.SAMN05444280_11769"/>
<name>A0A1M6IP09_9BACT</name>
<dbReference type="PANTHER" id="PTHR34702">
    <property type="entry name" value="NA(+)/H(+) ANTIPORTER SUBUNIT F1"/>
    <property type="match status" value="1"/>
</dbReference>
<feature type="transmembrane region" description="Helical" evidence="9">
    <location>
        <begin position="38"/>
        <end position="57"/>
    </location>
</feature>
<evidence type="ECO:0000256" key="6">
    <source>
        <dbReference type="ARBA" id="ARBA00022989"/>
    </source>
</evidence>
<evidence type="ECO:0000256" key="4">
    <source>
        <dbReference type="ARBA" id="ARBA00022475"/>
    </source>
</evidence>
<dbReference type="Proteomes" id="UP000184050">
    <property type="component" value="Unassembled WGS sequence"/>
</dbReference>
<evidence type="ECO:0000313" key="10">
    <source>
        <dbReference type="EMBL" id="SHJ36180.1"/>
    </source>
</evidence>
<dbReference type="PANTHER" id="PTHR34702:SF1">
    <property type="entry name" value="NA(+)_H(+) ANTIPORTER SUBUNIT F"/>
    <property type="match status" value="1"/>
</dbReference>
<comment type="subcellular location">
    <subcellularLocation>
        <location evidence="1 8">Cell membrane</location>
        <topology evidence="1 8">Multi-pass membrane protein</topology>
    </subcellularLocation>
</comment>
<reference evidence="10 11" key="1">
    <citation type="submission" date="2016-11" db="EMBL/GenBank/DDBJ databases">
        <authorList>
            <person name="Jaros S."/>
            <person name="Januszkiewicz K."/>
            <person name="Wedrychowicz H."/>
        </authorList>
    </citation>
    <scope>NUCLEOTIDE SEQUENCE [LARGE SCALE GENOMIC DNA]</scope>
    <source>
        <strain evidence="10 11">DSM 27063</strain>
    </source>
</reference>
<accession>A0A1M6IP09</accession>
<dbReference type="Pfam" id="PF04066">
    <property type="entry name" value="MrpF_PhaF"/>
    <property type="match status" value="1"/>
</dbReference>
<evidence type="ECO:0000256" key="2">
    <source>
        <dbReference type="ARBA" id="ARBA00009212"/>
    </source>
</evidence>
<keyword evidence="6 9" id="KW-1133">Transmembrane helix</keyword>
<keyword evidence="3 8" id="KW-0813">Transport</keyword>
<gene>
    <name evidence="10" type="ORF">SAMN05444280_11769</name>
</gene>
<keyword evidence="11" id="KW-1185">Reference proteome</keyword>
<sequence length="91" mass="9898">MEDSVSNTVLIIAFSMLLAALVLAFARLLKGPSINDRIAAMDLIAAVVMGFVLVYSVMINKSIYFDIPVIISLISFIGTVAVSTYLKHRYG</sequence>
<evidence type="ECO:0000256" key="1">
    <source>
        <dbReference type="ARBA" id="ARBA00004651"/>
    </source>
</evidence>
<keyword evidence="7 8" id="KW-0472">Membrane</keyword>
<evidence type="ECO:0000256" key="7">
    <source>
        <dbReference type="ARBA" id="ARBA00023136"/>
    </source>
</evidence>
<dbReference type="InterPro" id="IPR007208">
    <property type="entry name" value="MrpF/PhaF-like"/>
</dbReference>
<dbReference type="AlphaFoldDB" id="A0A1M6IP09"/>
<feature type="transmembrane region" description="Helical" evidence="9">
    <location>
        <begin position="6"/>
        <end position="26"/>
    </location>
</feature>
<protein>
    <submittedName>
        <fullName evidence="10">Multisubunit sodium/proton antiporter, MrpF subunit</fullName>
    </submittedName>
</protein>
<feature type="transmembrane region" description="Helical" evidence="9">
    <location>
        <begin position="63"/>
        <end position="86"/>
    </location>
</feature>
<evidence type="ECO:0000256" key="5">
    <source>
        <dbReference type="ARBA" id="ARBA00022692"/>
    </source>
</evidence>
<evidence type="ECO:0000256" key="3">
    <source>
        <dbReference type="ARBA" id="ARBA00022448"/>
    </source>
</evidence>
<comment type="similarity">
    <text evidence="2 8">Belongs to the CPA3 antiporters (TC 2.A.63) subunit F family.</text>
</comment>
<keyword evidence="5 9" id="KW-0812">Transmembrane</keyword>
<evidence type="ECO:0000256" key="9">
    <source>
        <dbReference type="SAM" id="Phobius"/>
    </source>
</evidence>
<dbReference type="OrthoDB" id="9799958at2"/>
<dbReference type="EMBL" id="FQZE01000017">
    <property type="protein sequence ID" value="SHJ36180.1"/>
    <property type="molecule type" value="Genomic_DNA"/>
</dbReference>
<keyword evidence="8" id="KW-0050">Antiport</keyword>
<evidence type="ECO:0000313" key="11">
    <source>
        <dbReference type="Proteomes" id="UP000184050"/>
    </source>
</evidence>
<evidence type="ECO:0000256" key="8">
    <source>
        <dbReference type="PIRNR" id="PIRNR028784"/>
    </source>
</evidence>
<dbReference type="GO" id="GO:0005886">
    <property type="term" value="C:plasma membrane"/>
    <property type="evidence" value="ECO:0007669"/>
    <property type="project" value="UniProtKB-SubCell"/>
</dbReference>